<dbReference type="Proteomes" id="UP000183975">
    <property type="component" value="Unassembled WGS sequence"/>
</dbReference>
<dbReference type="Pfam" id="PF04327">
    <property type="entry name" value="Peptidase_Prp"/>
    <property type="match status" value="1"/>
</dbReference>
<evidence type="ECO:0000313" key="7">
    <source>
        <dbReference type="EMBL" id="SHL07168.1"/>
    </source>
</evidence>
<organism evidence="7 8">
    <name type="scientific">Anaerotignum lactatifermentans DSM 14214</name>
    <dbReference type="NCBI Taxonomy" id="1121323"/>
    <lineage>
        <taxon>Bacteria</taxon>
        <taxon>Bacillati</taxon>
        <taxon>Bacillota</taxon>
        <taxon>Clostridia</taxon>
        <taxon>Lachnospirales</taxon>
        <taxon>Anaerotignaceae</taxon>
        <taxon>Anaerotignum</taxon>
    </lineage>
</organism>
<keyword evidence="1" id="KW-0690">Ribosome biogenesis</keyword>
<dbReference type="GO" id="GO:0006508">
    <property type="term" value="P:proteolysis"/>
    <property type="evidence" value="ECO:0007669"/>
    <property type="project" value="UniProtKB-KW"/>
</dbReference>
<evidence type="ECO:0000256" key="6">
    <source>
        <dbReference type="ARBA" id="ARBA00044538"/>
    </source>
</evidence>
<dbReference type="PANTHER" id="PTHR39178:SF1">
    <property type="entry name" value="RIBOSOMAL-PROCESSING CYSTEINE PROTEASE PRP"/>
    <property type="match status" value="1"/>
</dbReference>
<evidence type="ECO:0000313" key="8">
    <source>
        <dbReference type="Proteomes" id="UP000183975"/>
    </source>
</evidence>
<protein>
    <recommendedName>
        <fullName evidence="6">Ribosomal processing cysteine protease Prp</fullName>
    </recommendedName>
</protein>
<reference evidence="7 8" key="1">
    <citation type="submission" date="2016-11" db="EMBL/GenBank/DDBJ databases">
        <authorList>
            <person name="Jaros S."/>
            <person name="Januszkiewicz K."/>
            <person name="Wedrychowicz H."/>
        </authorList>
    </citation>
    <scope>NUCLEOTIDE SEQUENCE [LARGE SCALE GENOMIC DNA]</scope>
    <source>
        <strain evidence="7 8">DSM 14214</strain>
    </source>
</reference>
<dbReference type="CDD" id="cd16332">
    <property type="entry name" value="Prp-like"/>
    <property type="match status" value="1"/>
</dbReference>
<evidence type="ECO:0000256" key="2">
    <source>
        <dbReference type="ARBA" id="ARBA00022670"/>
    </source>
</evidence>
<gene>
    <name evidence="7" type="ORF">SAMN02745138_02819</name>
</gene>
<dbReference type="OrthoDB" id="48998at2"/>
<keyword evidence="8" id="KW-1185">Reference proteome</keyword>
<dbReference type="RefSeq" id="WP_022365215.1">
    <property type="nucleotide sequence ID" value="NZ_FRAH01000064.1"/>
</dbReference>
<dbReference type="PANTHER" id="PTHR39178">
    <property type="entry name" value="HYPOTHETICAL RIBOSOME-ASSOCIATED PROTEIN"/>
    <property type="match status" value="1"/>
</dbReference>
<dbReference type="InterPro" id="IPR036764">
    <property type="entry name" value="Peptidase_Prp_sf"/>
</dbReference>
<accession>A0A1M6XMN2</accession>
<dbReference type="InterPro" id="IPR007422">
    <property type="entry name" value="Peptidase_Prp"/>
</dbReference>
<sequence length="110" mass="12322">MIKAKLYQKENKICAFEISGHAGYAPHGEDIVCAAVTILSLNTVNAIEQFTDVPFQAEADEKKGGYLKVVFPLEGMEDERVQLLLQTLWLGLSGIETEYNKYLTLKIEEV</sequence>
<evidence type="ECO:0000256" key="3">
    <source>
        <dbReference type="ARBA" id="ARBA00022801"/>
    </source>
</evidence>
<name>A0A1M6XMN2_9FIRM</name>
<dbReference type="EMBL" id="FRAH01000064">
    <property type="protein sequence ID" value="SHL07168.1"/>
    <property type="molecule type" value="Genomic_DNA"/>
</dbReference>
<comment type="similarity">
    <text evidence="5">Belongs to the Prp family.</text>
</comment>
<keyword evidence="2" id="KW-0645">Protease</keyword>
<evidence type="ECO:0000256" key="4">
    <source>
        <dbReference type="ARBA" id="ARBA00022807"/>
    </source>
</evidence>
<keyword evidence="4" id="KW-0788">Thiol protease</keyword>
<proteinExistence type="inferred from homology"/>
<dbReference type="SUPFAM" id="SSF118010">
    <property type="entry name" value="TM1457-like"/>
    <property type="match status" value="1"/>
</dbReference>
<dbReference type="Gene3D" id="3.30.70.1490">
    <property type="entry name" value="Cysteine protease Prp"/>
    <property type="match status" value="1"/>
</dbReference>
<evidence type="ECO:0000256" key="5">
    <source>
        <dbReference type="ARBA" id="ARBA00044503"/>
    </source>
</evidence>
<dbReference type="AlphaFoldDB" id="A0A1M6XMN2"/>
<evidence type="ECO:0000256" key="1">
    <source>
        <dbReference type="ARBA" id="ARBA00022517"/>
    </source>
</evidence>
<keyword evidence="3" id="KW-0378">Hydrolase</keyword>
<dbReference type="GO" id="GO:0008234">
    <property type="term" value="F:cysteine-type peptidase activity"/>
    <property type="evidence" value="ECO:0007669"/>
    <property type="project" value="UniProtKB-KW"/>
</dbReference>
<dbReference type="GO" id="GO:0042254">
    <property type="term" value="P:ribosome biogenesis"/>
    <property type="evidence" value="ECO:0007669"/>
    <property type="project" value="UniProtKB-KW"/>
</dbReference>